<dbReference type="CDD" id="cd04330">
    <property type="entry name" value="RNAP_III_Rpc25_N"/>
    <property type="match status" value="1"/>
</dbReference>
<dbReference type="EMBL" id="JBGFUD010002709">
    <property type="protein sequence ID" value="MFH4977911.1"/>
    <property type="molecule type" value="Genomic_DNA"/>
</dbReference>
<comment type="caution">
    <text evidence="9">The sequence shown here is derived from an EMBL/GenBank/DDBJ whole genome shotgun (WGS) entry which is preliminary data.</text>
</comment>
<comment type="similarity">
    <text evidence="2">Belongs to the eukaryotic RPB7/RPC8 RNA polymerase subunit family.</text>
</comment>
<comment type="subcellular location">
    <subcellularLocation>
        <location evidence="1">Nucleus</location>
    </subcellularLocation>
</comment>
<dbReference type="GO" id="GO:0005634">
    <property type="term" value="C:nucleus"/>
    <property type="evidence" value="ECO:0007669"/>
    <property type="project" value="UniProtKB-SubCell"/>
</dbReference>
<evidence type="ECO:0000256" key="1">
    <source>
        <dbReference type="ARBA" id="ARBA00004123"/>
    </source>
</evidence>
<dbReference type="Pfam" id="PF03876">
    <property type="entry name" value="SHS2_Rpb7-N"/>
    <property type="match status" value="1"/>
</dbReference>
<dbReference type="SUPFAM" id="SSF50249">
    <property type="entry name" value="Nucleic acid-binding proteins"/>
    <property type="match status" value="1"/>
</dbReference>
<keyword evidence="4" id="KW-0804">Transcription</keyword>
<accession>A0ABD6EFB1</accession>
<dbReference type="InterPro" id="IPR013238">
    <property type="entry name" value="RNA_pol_III_Rbc25"/>
</dbReference>
<feature type="domain" description="RNA polymerase III subunit Rpc25" evidence="8">
    <location>
        <begin position="83"/>
        <end position="195"/>
    </location>
</feature>
<dbReference type="Proteomes" id="UP001608902">
    <property type="component" value="Unassembled WGS sequence"/>
</dbReference>
<evidence type="ECO:0000256" key="2">
    <source>
        <dbReference type="ARBA" id="ARBA00009307"/>
    </source>
</evidence>
<dbReference type="FunFam" id="3.30.1490.120:FF:000002">
    <property type="entry name" value="DNA-directed RNA polymerase III subunit RPC8"/>
    <property type="match status" value="1"/>
</dbReference>
<evidence type="ECO:0000256" key="3">
    <source>
        <dbReference type="ARBA" id="ARBA00022478"/>
    </source>
</evidence>
<dbReference type="InterPro" id="IPR012340">
    <property type="entry name" value="NA-bd_OB-fold"/>
</dbReference>
<evidence type="ECO:0000313" key="9">
    <source>
        <dbReference type="EMBL" id="MFH4977911.1"/>
    </source>
</evidence>
<proteinExistence type="inferred from homology"/>
<feature type="compositionally biased region" description="Acidic residues" evidence="6">
    <location>
        <begin position="200"/>
        <end position="223"/>
    </location>
</feature>
<evidence type="ECO:0000313" key="10">
    <source>
        <dbReference type="Proteomes" id="UP001608902"/>
    </source>
</evidence>
<dbReference type="SUPFAM" id="SSF88798">
    <property type="entry name" value="N-terminal, heterodimerisation domain of RBP7 (RpoE)"/>
    <property type="match status" value="1"/>
</dbReference>
<dbReference type="InterPro" id="IPR036898">
    <property type="entry name" value="RNA_pol_Rpb7-like_N_sf"/>
</dbReference>
<dbReference type="Pfam" id="PF08292">
    <property type="entry name" value="RNA_pol_Rbc25"/>
    <property type="match status" value="1"/>
</dbReference>
<evidence type="ECO:0000256" key="6">
    <source>
        <dbReference type="SAM" id="MobiDB-lite"/>
    </source>
</evidence>
<gene>
    <name evidence="9" type="ORF">AB6A40_004620</name>
</gene>
<feature type="region of interest" description="Disordered" evidence="6">
    <location>
        <begin position="195"/>
        <end position="223"/>
    </location>
</feature>
<dbReference type="PANTHER" id="PTHR12709:SF1">
    <property type="entry name" value="DNA-DIRECTED RNA POLYMERASE III SUBUNIT RPC8"/>
    <property type="match status" value="1"/>
</dbReference>
<keyword evidence="5" id="KW-0539">Nucleus</keyword>
<keyword evidence="3" id="KW-0240">DNA-directed RNA polymerase</keyword>
<dbReference type="PANTHER" id="PTHR12709">
    <property type="entry name" value="DNA-DIRECTED RNA POLYMERASE II, III"/>
    <property type="match status" value="1"/>
</dbReference>
<evidence type="ECO:0000259" key="8">
    <source>
        <dbReference type="Pfam" id="PF08292"/>
    </source>
</evidence>
<dbReference type="Gene3D" id="2.40.50.140">
    <property type="entry name" value="Nucleic acid-binding proteins"/>
    <property type="match status" value="1"/>
</dbReference>
<dbReference type="InterPro" id="IPR005576">
    <property type="entry name" value="Rpb7-like_N"/>
</dbReference>
<keyword evidence="10" id="KW-1185">Reference proteome</keyword>
<evidence type="ECO:0000256" key="4">
    <source>
        <dbReference type="ARBA" id="ARBA00023163"/>
    </source>
</evidence>
<organism evidence="9 10">
    <name type="scientific">Gnathostoma spinigerum</name>
    <dbReference type="NCBI Taxonomy" id="75299"/>
    <lineage>
        <taxon>Eukaryota</taxon>
        <taxon>Metazoa</taxon>
        <taxon>Ecdysozoa</taxon>
        <taxon>Nematoda</taxon>
        <taxon>Chromadorea</taxon>
        <taxon>Rhabditida</taxon>
        <taxon>Spirurina</taxon>
        <taxon>Gnathostomatomorpha</taxon>
        <taxon>Gnathostomatoidea</taxon>
        <taxon>Gnathostomatidae</taxon>
        <taxon>Gnathostoma</taxon>
    </lineage>
</organism>
<name>A0ABD6EFB1_9BILA</name>
<feature type="domain" description="RNA polymerase Rpb7-like N-terminal" evidence="7">
    <location>
        <begin position="8"/>
        <end position="64"/>
    </location>
</feature>
<protein>
    <recommendedName>
        <fullName evidence="11">DNA-directed RNA polymerase III subunit RPC8</fullName>
    </recommendedName>
</protein>
<dbReference type="NCBIfam" id="TIGR00448">
    <property type="entry name" value="rpoE"/>
    <property type="match status" value="1"/>
</dbReference>
<evidence type="ECO:0008006" key="11">
    <source>
        <dbReference type="Google" id="ProtNLM"/>
    </source>
</evidence>
<evidence type="ECO:0000259" key="7">
    <source>
        <dbReference type="Pfam" id="PF03876"/>
    </source>
</evidence>
<reference evidence="9 10" key="1">
    <citation type="submission" date="2024-08" db="EMBL/GenBank/DDBJ databases">
        <title>Gnathostoma spinigerum genome.</title>
        <authorList>
            <person name="Gonzalez-Bertolin B."/>
            <person name="Monzon S."/>
            <person name="Zaballos A."/>
            <person name="Jimenez P."/>
            <person name="Dekumyoy P."/>
            <person name="Varona S."/>
            <person name="Cuesta I."/>
            <person name="Sumanam S."/>
            <person name="Adisakwattana P."/>
            <person name="Gasser R.B."/>
            <person name="Hernandez-Gonzalez A."/>
            <person name="Young N.D."/>
            <person name="Perteguer M.J."/>
        </authorList>
    </citation>
    <scope>NUCLEOTIDE SEQUENCE [LARGE SCALE GENOMIC DNA]</scope>
    <source>
        <strain evidence="9">AL3</strain>
        <tissue evidence="9">Liver</tissue>
    </source>
</reference>
<dbReference type="InterPro" id="IPR004519">
    <property type="entry name" value="RNAP_E/RPC8"/>
</dbReference>
<dbReference type="AlphaFoldDB" id="A0ABD6EFB1"/>
<sequence>MFVLALIEDTVRIKPFEFGSPLEEVIKRRLNERLANKVVPDLGLCIVIHDLVEVGDSYVLPGDGSTHTHIKFRYIVFRPFVDEIIEAKVLSSSKEGLTLSVGFFEDIFIPSHRLPETSVYEEEEQVWYWEYPSEDGEPPAKLYMDPGKVVRFRVVENVFKDVDPDASNQDETKKECSYRITGSMMETGLGCVAWWTPPDENGEDDNEGEGEEMDEEGGDEAVE</sequence>
<dbReference type="InterPro" id="IPR045113">
    <property type="entry name" value="Rpb7-like"/>
</dbReference>
<dbReference type="Gene3D" id="3.30.1490.120">
    <property type="entry name" value="RNA polymerase Rpb7-like, N-terminal domain"/>
    <property type="match status" value="1"/>
</dbReference>
<dbReference type="GO" id="GO:0000428">
    <property type="term" value="C:DNA-directed RNA polymerase complex"/>
    <property type="evidence" value="ECO:0007669"/>
    <property type="project" value="UniProtKB-KW"/>
</dbReference>
<evidence type="ECO:0000256" key="5">
    <source>
        <dbReference type="ARBA" id="ARBA00023242"/>
    </source>
</evidence>